<dbReference type="VEuPathDB" id="FungiDB:PADG_06389"/>
<protein>
    <recommendedName>
        <fullName evidence="1">Reverse transcriptase/retrotransposon-derived protein RNase H-like domain-containing protein</fullName>
    </recommendedName>
</protein>
<dbReference type="EMBL" id="KN275964">
    <property type="protein sequence ID" value="EEH50310.2"/>
    <property type="molecule type" value="Genomic_DNA"/>
</dbReference>
<dbReference type="InterPro" id="IPR043128">
    <property type="entry name" value="Rev_trsase/Diguanyl_cyclase"/>
</dbReference>
<evidence type="ECO:0000313" key="3">
    <source>
        <dbReference type="Proteomes" id="UP000001628"/>
    </source>
</evidence>
<dbReference type="AlphaFoldDB" id="C1GGF2"/>
<feature type="domain" description="Reverse transcriptase/retrotransposon-derived protein RNase H-like" evidence="1">
    <location>
        <begin position="75"/>
        <end position="115"/>
    </location>
</feature>
<evidence type="ECO:0000313" key="2">
    <source>
        <dbReference type="EMBL" id="EEH50310.2"/>
    </source>
</evidence>
<organism evidence="2 3">
    <name type="scientific">Paracoccidioides brasiliensis (strain Pb18)</name>
    <dbReference type="NCBI Taxonomy" id="502780"/>
    <lineage>
        <taxon>Eukaryota</taxon>
        <taxon>Fungi</taxon>
        <taxon>Dikarya</taxon>
        <taxon>Ascomycota</taxon>
        <taxon>Pezizomycotina</taxon>
        <taxon>Eurotiomycetes</taxon>
        <taxon>Eurotiomycetidae</taxon>
        <taxon>Onygenales</taxon>
        <taxon>Ajellomycetaceae</taxon>
        <taxon>Paracoccidioides</taxon>
    </lineage>
</organism>
<dbReference type="RefSeq" id="XP_010761720.1">
    <property type="nucleotide sequence ID" value="XM_010763418.1"/>
</dbReference>
<dbReference type="SUPFAM" id="SSF56672">
    <property type="entry name" value="DNA/RNA polymerases"/>
    <property type="match status" value="1"/>
</dbReference>
<dbReference type="Gene3D" id="3.30.70.270">
    <property type="match status" value="1"/>
</dbReference>
<gene>
    <name evidence="2" type="ORF">PADG_06389</name>
</gene>
<dbReference type="GeneID" id="22585125"/>
<dbReference type="InterPro" id="IPR041577">
    <property type="entry name" value="RT_RNaseH_2"/>
</dbReference>
<keyword evidence="3" id="KW-1185">Reference proteome</keyword>
<dbReference type="Pfam" id="PF17919">
    <property type="entry name" value="RT_RNaseH_2"/>
    <property type="match status" value="1"/>
</dbReference>
<evidence type="ECO:0000259" key="1">
    <source>
        <dbReference type="Pfam" id="PF17919"/>
    </source>
</evidence>
<dbReference type="Proteomes" id="UP000001628">
    <property type="component" value="Unassembled WGS sequence"/>
</dbReference>
<reference evidence="2 3" key="1">
    <citation type="journal article" date="2011" name="PLoS Genet.">
        <title>Comparative genomic analysis of human fungal pathogens causing paracoccidioidomycosis.</title>
        <authorList>
            <person name="Desjardins C.A."/>
            <person name="Champion M.D."/>
            <person name="Holder J.W."/>
            <person name="Muszewska A."/>
            <person name="Goldberg J."/>
            <person name="Bailao A.M."/>
            <person name="Brigido M.M."/>
            <person name="Ferreira M.E."/>
            <person name="Garcia A.M."/>
            <person name="Grynberg M."/>
            <person name="Gujja S."/>
            <person name="Heiman D.I."/>
            <person name="Henn M.R."/>
            <person name="Kodira C.D."/>
            <person name="Leon-Narvaez H."/>
            <person name="Longo L.V."/>
            <person name="Ma L.J."/>
            <person name="Malavazi I."/>
            <person name="Matsuo A.L."/>
            <person name="Morais F.V."/>
            <person name="Pereira M."/>
            <person name="Rodriguez-Brito S."/>
            <person name="Sakthikumar S."/>
            <person name="Salem-Izacc S.M."/>
            <person name="Sykes S.M."/>
            <person name="Teixeira M.M."/>
            <person name="Vallejo M.C."/>
            <person name="Walter M.E."/>
            <person name="Yandava C."/>
            <person name="Young S."/>
            <person name="Zeng Q."/>
            <person name="Zucker J."/>
            <person name="Felipe M.S."/>
            <person name="Goldman G.H."/>
            <person name="Haas B.J."/>
            <person name="McEwen J.G."/>
            <person name="Nino-Vega G."/>
            <person name="Puccia R."/>
            <person name="San-Blas G."/>
            <person name="Soares C.M."/>
            <person name="Birren B.W."/>
            <person name="Cuomo C.A."/>
        </authorList>
    </citation>
    <scope>NUCLEOTIDE SEQUENCE [LARGE SCALE GENOMIC DNA]</scope>
    <source>
        <strain evidence="2 3">Pb18</strain>
    </source>
</reference>
<dbReference type="KEGG" id="pbn:PADG_06389"/>
<dbReference type="InterPro" id="IPR043502">
    <property type="entry name" value="DNA/RNA_pol_sf"/>
</dbReference>
<dbReference type="InParanoid" id="C1GGF2"/>
<proteinExistence type="predicted"/>
<accession>C1GGF2</accession>
<dbReference type="HOGENOM" id="CLU_2062198_0_0_1"/>
<name>C1GGF2_PARBD</name>
<sequence>MDRFLPPKQRTTENKSTKERCLANYLQEFDRKLLEAGGQNWDDVIEINMLSSHLDFELLNRNVDKLTRKDSIFQWNDEANAVFERLKQMFITAPILTTFDPDRQAVLETDSSGYPLAED</sequence>